<accession>A0A917IHY3</accession>
<feature type="compositionally biased region" description="Low complexity" evidence="1">
    <location>
        <begin position="13"/>
        <end position="26"/>
    </location>
</feature>
<dbReference type="SUPFAM" id="SSF56601">
    <property type="entry name" value="beta-lactamase/transpeptidase-like"/>
    <property type="match status" value="1"/>
</dbReference>
<dbReference type="Gene3D" id="3.40.710.10">
    <property type="entry name" value="DD-peptidase/beta-lactamase superfamily"/>
    <property type="match status" value="1"/>
</dbReference>
<dbReference type="InterPro" id="IPR001967">
    <property type="entry name" value="Peptidase_S11_N"/>
</dbReference>
<dbReference type="Pfam" id="PF00768">
    <property type="entry name" value="Peptidase_S11"/>
    <property type="match status" value="1"/>
</dbReference>
<feature type="compositionally biased region" description="Basic and acidic residues" evidence="1">
    <location>
        <begin position="1"/>
        <end position="12"/>
    </location>
</feature>
<feature type="region of interest" description="Disordered" evidence="1">
    <location>
        <begin position="1"/>
        <end position="49"/>
    </location>
</feature>
<comment type="caution">
    <text evidence="3">The sequence shown here is derived from an EMBL/GenBank/DDBJ whole genome shotgun (WGS) entry which is preliminary data.</text>
</comment>
<feature type="region of interest" description="Disordered" evidence="1">
    <location>
        <begin position="190"/>
        <end position="215"/>
    </location>
</feature>
<feature type="compositionally biased region" description="Low complexity" evidence="1">
    <location>
        <begin position="110"/>
        <end position="155"/>
    </location>
</feature>
<evidence type="ECO:0000259" key="2">
    <source>
        <dbReference type="Pfam" id="PF00768"/>
    </source>
</evidence>
<feature type="compositionally biased region" description="Low complexity" evidence="1">
    <location>
        <begin position="91"/>
        <end position="100"/>
    </location>
</feature>
<dbReference type="Proteomes" id="UP000657592">
    <property type="component" value="Unassembled WGS sequence"/>
</dbReference>
<dbReference type="EMBL" id="BMJY01000015">
    <property type="protein sequence ID" value="GGH48669.1"/>
    <property type="molecule type" value="Genomic_DNA"/>
</dbReference>
<evidence type="ECO:0000313" key="3">
    <source>
        <dbReference type="EMBL" id="GGH48669.1"/>
    </source>
</evidence>
<evidence type="ECO:0000256" key="1">
    <source>
        <dbReference type="SAM" id="MobiDB-lite"/>
    </source>
</evidence>
<dbReference type="GO" id="GO:0009002">
    <property type="term" value="F:serine-type D-Ala-D-Ala carboxypeptidase activity"/>
    <property type="evidence" value="ECO:0007669"/>
    <property type="project" value="InterPro"/>
</dbReference>
<organism evidence="3 4">
    <name type="scientific">Microbacterium album</name>
    <dbReference type="NCBI Taxonomy" id="2053191"/>
    <lineage>
        <taxon>Bacteria</taxon>
        <taxon>Bacillati</taxon>
        <taxon>Actinomycetota</taxon>
        <taxon>Actinomycetes</taxon>
        <taxon>Micrococcales</taxon>
        <taxon>Microbacteriaceae</taxon>
        <taxon>Microbacterium</taxon>
    </lineage>
</organism>
<sequence length="666" mass="67866">MASDDVFERTDADAPAAPAVLPDEPAGPAGVSSVLPDAPARREPAPAVTSVAEAFAAADAAAAPVAPPQWRAVSANDLEAQAPFDAPPAAEPTEPAAAPPLRRRNRRTLRATADSPPTGTGLTAPAGAPLAPGAAGAPAPVPAVPETVPPATDTPARLDEPSAAATVVDAAPRPALPTESALLAPPATEELLPEEPASHESASDEPSPADEPSPEAELLALVDEAPPLAALSWVDPATLGTRPSADASTTDPAPDLLPARRRRRGAVAAPLVTAAVLAAGYVGACAVWPLTEVAPVVSAATVEPVPGHELALTWPDVGNAAVGAEGIGAVTSMSSEATPMASIAKLVTSLMILEKAPLAVGEEGPSYDFSYADSVSYWAYRRANESALDVPVGGTLTQRQLLQGILIGSANNYVDRLTTELWGSRDAFVLEVPGWLEAHGLEGITMVDASGIGTGNTATPEAIVKLASLSLANPVIAEIVATQEIELPGAGHVENTNPLLEQPGVVGIKTGALWNSWMAAWNLVTAKNVTIGQTTVTTYVAVLGQPDAESRDRVSETLLREVEASLQSGPSVPAGTRVASVATEWGASADVVTSADATVVLWDRGTAAIDAQYDIEVGLAEGAEVGKLTATGPFNSADVPLTLDSELAGPDLLWRLSHPLKLLGLD</sequence>
<dbReference type="GO" id="GO:0006508">
    <property type="term" value="P:proteolysis"/>
    <property type="evidence" value="ECO:0007669"/>
    <property type="project" value="InterPro"/>
</dbReference>
<name>A0A917IHY3_9MICO</name>
<protein>
    <recommendedName>
        <fullName evidence="2">Peptidase S11 D-alanyl-D-alanine carboxypeptidase A N-terminal domain-containing protein</fullName>
    </recommendedName>
</protein>
<gene>
    <name evidence="3" type="ORF">GCM10010921_26320</name>
</gene>
<dbReference type="AlphaFoldDB" id="A0A917IHY3"/>
<dbReference type="RefSeq" id="WP_188756769.1">
    <property type="nucleotide sequence ID" value="NZ_BMJY01000015.1"/>
</dbReference>
<dbReference type="InterPro" id="IPR012338">
    <property type="entry name" value="Beta-lactam/transpept-like"/>
</dbReference>
<keyword evidence="4" id="KW-1185">Reference proteome</keyword>
<reference evidence="3" key="1">
    <citation type="journal article" date="2014" name="Int. J. Syst. Evol. Microbiol.">
        <title>Complete genome sequence of Corynebacterium casei LMG S-19264T (=DSM 44701T), isolated from a smear-ripened cheese.</title>
        <authorList>
            <consortium name="US DOE Joint Genome Institute (JGI-PGF)"/>
            <person name="Walter F."/>
            <person name="Albersmeier A."/>
            <person name="Kalinowski J."/>
            <person name="Ruckert C."/>
        </authorList>
    </citation>
    <scope>NUCLEOTIDE SEQUENCE</scope>
    <source>
        <strain evidence="3">CGMCC 1.15794</strain>
    </source>
</reference>
<evidence type="ECO:0000313" key="4">
    <source>
        <dbReference type="Proteomes" id="UP000657592"/>
    </source>
</evidence>
<reference evidence="3" key="2">
    <citation type="submission" date="2020-09" db="EMBL/GenBank/DDBJ databases">
        <authorList>
            <person name="Sun Q."/>
            <person name="Zhou Y."/>
        </authorList>
    </citation>
    <scope>NUCLEOTIDE SEQUENCE</scope>
    <source>
        <strain evidence="3">CGMCC 1.15794</strain>
    </source>
</reference>
<feature type="region of interest" description="Disordered" evidence="1">
    <location>
        <begin position="72"/>
        <end position="157"/>
    </location>
</feature>
<feature type="domain" description="Peptidase S11 D-alanyl-D-alanine carboxypeptidase A N-terminal" evidence="2">
    <location>
        <begin position="336"/>
        <end position="512"/>
    </location>
</feature>
<feature type="region of interest" description="Disordered" evidence="1">
    <location>
        <begin position="240"/>
        <end position="259"/>
    </location>
</feature>
<proteinExistence type="predicted"/>